<name>A0ABP9XLI5_9FUNG</name>
<feature type="region of interest" description="Disordered" evidence="1">
    <location>
        <begin position="112"/>
        <end position="142"/>
    </location>
</feature>
<keyword evidence="2" id="KW-0472">Membrane</keyword>
<evidence type="ECO:0000313" key="3">
    <source>
        <dbReference type="EMBL" id="GAA5794917.1"/>
    </source>
</evidence>
<keyword evidence="4" id="KW-1185">Reference proteome</keyword>
<reference evidence="3 4" key="1">
    <citation type="submission" date="2024-04" db="EMBL/GenBank/DDBJ databases">
        <title>genome sequences of Mucor flavus KT1a and Helicostylum pulchrum KT1b strains isolation_sourced from the surface of a dry-aged beef.</title>
        <authorList>
            <person name="Toyotome T."/>
            <person name="Hosono M."/>
            <person name="Torimaru M."/>
            <person name="Fukuda K."/>
            <person name="Mikami N."/>
        </authorList>
    </citation>
    <scope>NUCLEOTIDE SEQUENCE [LARGE SCALE GENOMIC DNA]</scope>
    <source>
        <strain evidence="3 4">KT1b</strain>
    </source>
</reference>
<keyword evidence="2" id="KW-0812">Transmembrane</keyword>
<keyword evidence="2" id="KW-1133">Transmembrane helix</keyword>
<accession>A0ABP9XLI5</accession>
<dbReference type="Proteomes" id="UP001476247">
    <property type="component" value="Unassembled WGS sequence"/>
</dbReference>
<gene>
    <name evidence="3" type="ORF">HPULCUR_000265</name>
</gene>
<feature type="transmembrane region" description="Helical" evidence="2">
    <location>
        <begin position="79"/>
        <end position="106"/>
    </location>
</feature>
<evidence type="ECO:0000313" key="4">
    <source>
        <dbReference type="Proteomes" id="UP001476247"/>
    </source>
</evidence>
<dbReference type="EMBL" id="BAABUJ010000004">
    <property type="protein sequence ID" value="GAA5794917.1"/>
    <property type="molecule type" value="Genomic_DNA"/>
</dbReference>
<evidence type="ECO:0000256" key="2">
    <source>
        <dbReference type="SAM" id="Phobius"/>
    </source>
</evidence>
<organism evidence="3 4">
    <name type="scientific">Helicostylum pulchrum</name>
    <dbReference type="NCBI Taxonomy" id="562976"/>
    <lineage>
        <taxon>Eukaryota</taxon>
        <taxon>Fungi</taxon>
        <taxon>Fungi incertae sedis</taxon>
        <taxon>Mucoromycota</taxon>
        <taxon>Mucoromycotina</taxon>
        <taxon>Mucoromycetes</taxon>
        <taxon>Mucorales</taxon>
        <taxon>Mucorineae</taxon>
        <taxon>Mucoraceae</taxon>
        <taxon>Helicostylum</taxon>
    </lineage>
</organism>
<evidence type="ECO:0000256" key="1">
    <source>
        <dbReference type="SAM" id="MobiDB-lite"/>
    </source>
</evidence>
<comment type="caution">
    <text evidence="3">The sequence shown here is derived from an EMBL/GenBank/DDBJ whole genome shotgun (WGS) entry which is preliminary data.</text>
</comment>
<protein>
    <submittedName>
        <fullName evidence="3">Uncharacterized protein</fullName>
    </submittedName>
</protein>
<sequence>MADKTYPSSIDWKEASGKQSLSSTISIRIKTIQPTSTITYTDYVASTITASNYKPTVSNNGYEPTTYAEDVWEHRIHRFLPVILAFAIIGILTVLGCLVYLAYRFYQANRSSRRRRRRRRDAEEATNFEDENNKKTNAGSPISTTLSNIIPWLAIPSPLHPNDQDGTYVDYQQQQREPIRYEKSDLNRIMMEDSNSTTRRPSLAPSWLAKFFPNKFNNNNTERPQQKQRHLSLPILGERPTIDNLNVPISSTFKPIDNSFLTLVPRSEIWLDPNRRRGVDELDIWERKKSGTVVAVEEPTQPAPLMWRFPSETAYPSSPESFERRISAIISGDLIHNRPSSVTTVQETYNPYQASTSRHKSEFTRHVQDNDDSLNNSTIASSSVNYHNALQYHQEEEEDENEQHFSKFAITVKLPKSQYRRQLEAEGSSQNDVMFTRQVLEASRLKNSSSQWLHCTGSRSF</sequence>
<proteinExistence type="predicted"/>